<evidence type="ECO:0000313" key="2">
    <source>
        <dbReference type="Ensembl" id="ENSPMGP00000008143.1"/>
    </source>
</evidence>
<accession>A0A3B3ZTW3</accession>
<dbReference type="Proteomes" id="UP000261520">
    <property type="component" value="Unplaced"/>
</dbReference>
<evidence type="ECO:0000313" key="3">
    <source>
        <dbReference type="Proteomes" id="UP000261520"/>
    </source>
</evidence>
<keyword evidence="3" id="KW-1185">Reference proteome</keyword>
<feature type="signal peptide" evidence="1">
    <location>
        <begin position="1"/>
        <end position="23"/>
    </location>
</feature>
<dbReference type="Ensembl" id="ENSPMGT00000008663.1">
    <property type="protein sequence ID" value="ENSPMGP00000008143.1"/>
    <property type="gene ID" value="ENSPMGG00000006736.1"/>
</dbReference>
<evidence type="ECO:0000256" key="1">
    <source>
        <dbReference type="SAM" id="SignalP"/>
    </source>
</evidence>
<dbReference type="AlphaFoldDB" id="A0A3B3ZTW3"/>
<protein>
    <submittedName>
        <fullName evidence="2">Uncharacterized protein</fullName>
    </submittedName>
</protein>
<keyword evidence="1" id="KW-0732">Signal</keyword>
<sequence>MRLRNASFLTLLLFGLCALVSLSWYTTFSGSRGLIRSKPGLNQDKIMTKSGVTKTNPGPATMVSWV</sequence>
<reference evidence="2" key="1">
    <citation type="submission" date="2025-08" db="UniProtKB">
        <authorList>
            <consortium name="Ensembl"/>
        </authorList>
    </citation>
    <scope>IDENTIFICATION</scope>
</reference>
<reference evidence="2" key="2">
    <citation type="submission" date="2025-09" db="UniProtKB">
        <authorList>
            <consortium name="Ensembl"/>
        </authorList>
    </citation>
    <scope>IDENTIFICATION</scope>
</reference>
<feature type="chain" id="PRO_5017391363" evidence="1">
    <location>
        <begin position="24"/>
        <end position="66"/>
    </location>
</feature>
<name>A0A3B3ZTW3_9GOBI</name>
<organism evidence="2 3">
    <name type="scientific">Periophthalmus magnuspinnatus</name>
    <dbReference type="NCBI Taxonomy" id="409849"/>
    <lineage>
        <taxon>Eukaryota</taxon>
        <taxon>Metazoa</taxon>
        <taxon>Chordata</taxon>
        <taxon>Craniata</taxon>
        <taxon>Vertebrata</taxon>
        <taxon>Euteleostomi</taxon>
        <taxon>Actinopterygii</taxon>
        <taxon>Neopterygii</taxon>
        <taxon>Teleostei</taxon>
        <taxon>Neoteleostei</taxon>
        <taxon>Acanthomorphata</taxon>
        <taxon>Gobiaria</taxon>
        <taxon>Gobiiformes</taxon>
        <taxon>Gobioidei</taxon>
        <taxon>Gobiidae</taxon>
        <taxon>Oxudercinae</taxon>
        <taxon>Periophthalmus</taxon>
    </lineage>
</organism>
<proteinExistence type="predicted"/>